<feature type="compositionally biased region" description="Low complexity" evidence="2">
    <location>
        <begin position="168"/>
        <end position="180"/>
    </location>
</feature>
<evidence type="ECO:0000313" key="5">
    <source>
        <dbReference type="Proteomes" id="UP001324427"/>
    </source>
</evidence>
<dbReference type="InterPro" id="IPR035979">
    <property type="entry name" value="RBD_domain_sf"/>
</dbReference>
<dbReference type="Proteomes" id="UP001324427">
    <property type="component" value="Unassembled WGS sequence"/>
</dbReference>
<name>A0AAV9JNT0_9PEZI</name>
<feature type="compositionally biased region" description="Acidic residues" evidence="2">
    <location>
        <begin position="189"/>
        <end position="218"/>
    </location>
</feature>
<evidence type="ECO:0000256" key="1">
    <source>
        <dbReference type="PROSITE-ProRule" id="PRU00176"/>
    </source>
</evidence>
<dbReference type="CDD" id="cd12246">
    <property type="entry name" value="RRM1_U1A_like"/>
    <property type="match status" value="1"/>
</dbReference>
<evidence type="ECO:0000259" key="3">
    <source>
        <dbReference type="PROSITE" id="PS50102"/>
    </source>
</evidence>
<keyword evidence="5" id="KW-1185">Reference proteome</keyword>
<dbReference type="InterPro" id="IPR012677">
    <property type="entry name" value="Nucleotide-bd_a/b_plait_sf"/>
</dbReference>
<keyword evidence="1" id="KW-0694">RNA-binding</keyword>
<feature type="region of interest" description="Disordered" evidence="2">
    <location>
        <begin position="102"/>
        <end position="218"/>
    </location>
</feature>
<reference evidence="4 5" key="1">
    <citation type="submission" date="2021-11" db="EMBL/GenBank/DDBJ databases">
        <title>Black yeast isolated from Biological Soil Crust.</title>
        <authorList>
            <person name="Kurbessoian T."/>
        </authorList>
    </citation>
    <scope>NUCLEOTIDE SEQUENCE [LARGE SCALE GENOMIC DNA]</scope>
    <source>
        <strain evidence="4 5">CCFEE 5522</strain>
    </source>
</reference>
<dbReference type="SUPFAM" id="SSF54928">
    <property type="entry name" value="RNA-binding domain, RBD"/>
    <property type="match status" value="1"/>
</dbReference>
<comment type="caution">
    <text evidence="4">The sequence shown here is derived from an EMBL/GenBank/DDBJ whole genome shotgun (WGS) entry which is preliminary data.</text>
</comment>
<sequence>MTTTVATTAPPNQSLYLQNLPEKLPKDDLRRALYMLFSTFGPVLDITALKTKAMRGQAHVLFRDQQSATQALRNCQGNEFFGREMRIAYSKNRSNTLAKLTGTFNQPTTTAGEQPKGPAPGSAGAAPSAFPAPPGATSNAAAPAITNGPPTSLPPPPGLPAKVGELKAPPAAAADNAPSPQGTKRPRDDESEEEDADADMEVEDDDEEGAMEMSDDED</sequence>
<feature type="domain" description="RRM" evidence="3">
    <location>
        <begin position="13"/>
        <end position="92"/>
    </location>
</feature>
<evidence type="ECO:0000313" key="4">
    <source>
        <dbReference type="EMBL" id="KAK4546203.1"/>
    </source>
</evidence>
<accession>A0AAV9JNT0</accession>
<feature type="compositionally biased region" description="Polar residues" evidence="2">
    <location>
        <begin position="102"/>
        <end position="112"/>
    </location>
</feature>
<dbReference type="FunFam" id="3.30.70.330:FF:000039">
    <property type="entry name" value="U1 small nuclear ribonucleoprotein A"/>
    <property type="match status" value="1"/>
</dbReference>
<organism evidence="4 5">
    <name type="scientific">Oleoguttula mirabilis</name>
    <dbReference type="NCBI Taxonomy" id="1507867"/>
    <lineage>
        <taxon>Eukaryota</taxon>
        <taxon>Fungi</taxon>
        <taxon>Dikarya</taxon>
        <taxon>Ascomycota</taxon>
        <taxon>Pezizomycotina</taxon>
        <taxon>Dothideomycetes</taxon>
        <taxon>Dothideomycetidae</taxon>
        <taxon>Mycosphaerellales</taxon>
        <taxon>Teratosphaeriaceae</taxon>
        <taxon>Oleoguttula</taxon>
    </lineage>
</organism>
<dbReference type="InterPro" id="IPR000504">
    <property type="entry name" value="RRM_dom"/>
</dbReference>
<dbReference type="GO" id="GO:0003723">
    <property type="term" value="F:RNA binding"/>
    <property type="evidence" value="ECO:0007669"/>
    <property type="project" value="UniProtKB-UniRule"/>
</dbReference>
<dbReference type="AlphaFoldDB" id="A0AAV9JNT0"/>
<evidence type="ECO:0000256" key="2">
    <source>
        <dbReference type="SAM" id="MobiDB-lite"/>
    </source>
</evidence>
<feature type="compositionally biased region" description="Low complexity" evidence="2">
    <location>
        <begin position="115"/>
        <end position="129"/>
    </location>
</feature>
<proteinExistence type="predicted"/>
<dbReference type="Gene3D" id="3.30.70.330">
    <property type="match status" value="1"/>
</dbReference>
<dbReference type="SMART" id="SM00360">
    <property type="entry name" value="RRM"/>
    <property type="match status" value="1"/>
</dbReference>
<dbReference type="EMBL" id="JAVFHQ010000016">
    <property type="protein sequence ID" value="KAK4546203.1"/>
    <property type="molecule type" value="Genomic_DNA"/>
</dbReference>
<protein>
    <recommendedName>
        <fullName evidence="3">RRM domain-containing protein</fullName>
    </recommendedName>
</protein>
<dbReference type="PROSITE" id="PS50102">
    <property type="entry name" value="RRM"/>
    <property type="match status" value="1"/>
</dbReference>
<gene>
    <name evidence="4" type="ORF">LTR36_002340</name>
</gene>
<dbReference type="Pfam" id="PF00076">
    <property type="entry name" value="RRM_1"/>
    <property type="match status" value="1"/>
</dbReference>